<evidence type="ECO:0008006" key="3">
    <source>
        <dbReference type="Google" id="ProtNLM"/>
    </source>
</evidence>
<dbReference type="Proteomes" id="UP001055093">
    <property type="component" value="Unassembled WGS sequence"/>
</dbReference>
<proteinExistence type="predicted"/>
<dbReference type="RefSeq" id="WP_238308951.1">
    <property type="nucleotide sequence ID" value="NZ_BPRE01000035.1"/>
</dbReference>
<gene>
    <name evidence="1" type="ORF">BGCPKDLD_5274</name>
</gene>
<reference evidence="1" key="1">
    <citation type="journal article" date="2021" name="Front. Microbiol.">
        <title>Comprehensive Comparative Genomics and Phenotyping of Methylobacterium Species.</title>
        <authorList>
            <person name="Alessa O."/>
            <person name="Ogura Y."/>
            <person name="Fujitani Y."/>
            <person name="Takami H."/>
            <person name="Hayashi T."/>
            <person name="Sahin N."/>
            <person name="Tani A."/>
        </authorList>
    </citation>
    <scope>NUCLEOTIDE SEQUENCE</scope>
    <source>
        <strain evidence="1">DSM 14458</strain>
    </source>
</reference>
<comment type="caution">
    <text evidence="1">The sequence shown here is derived from an EMBL/GenBank/DDBJ whole genome shotgun (WGS) entry which is preliminary data.</text>
</comment>
<name>A0ABQ4V8N4_9HYPH</name>
<evidence type="ECO:0000313" key="1">
    <source>
        <dbReference type="EMBL" id="GJE78652.1"/>
    </source>
</evidence>
<accession>A0ABQ4V8N4</accession>
<protein>
    <recommendedName>
        <fullName evidence="3">Transposase</fullName>
    </recommendedName>
</protein>
<dbReference type="EMBL" id="BPRE01000035">
    <property type="protein sequence ID" value="GJE78652.1"/>
    <property type="molecule type" value="Genomic_DNA"/>
</dbReference>
<reference evidence="1" key="2">
    <citation type="submission" date="2021-08" db="EMBL/GenBank/DDBJ databases">
        <authorList>
            <person name="Tani A."/>
            <person name="Ola A."/>
            <person name="Ogura Y."/>
            <person name="Katsura K."/>
            <person name="Hayashi T."/>
        </authorList>
    </citation>
    <scope>NUCLEOTIDE SEQUENCE</scope>
    <source>
        <strain evidence="1">DSM 14458</strain>
    </source>
</reference>
<evidence type="ECO:0000313" key="2">
    <source>
        <dbReference type="Proteomes" id="UP001055093"/>
    </source>
</evidence>
<organism evidence="1 2">
    <name type="scientific">Methylorubrum suomiense</name>
    <dbReference type="NCBI Taxonomy" id="144191"/>
    <lineage>
        <taxon>Bacteria</taxon>
        <taxon>Pseudomonadati</taxon>
        <taxon>Pseudomonadota</taxon>
        <taxon>Alphaproteobacteria</taxon>
        <taxon>Hyphomicrobiales</taxon>
        <taxon>Methylobacteriaceae</taxon>
        <taxon>Methylorubrum</taxon>
    </lineage>
</organism>
<sequence length="61" mass="7062">MMGSRGGSLGDAYEAFTRKARHIIKWKRGELHAIKQRHSKWQRRAAKSVVRAEAQENTRDV</sequence>
<keyword evidence="2" id="KW-1185">Reference proteome</keyword>